<evidence type="ECO:0000313" key="1">
    <source>
        <dbReference type="EMBL" id="GAA3367512.1"/>
    </source>
</evidence>
<proteinExistence type="predicted"/>
<evidence type="ECO:0000313" key="3">
    <source>
        <dbReference type="Proteomes" id="UP001499990"/>
    </source>
</evidence>
<accession>A0ABP6S3Q4</accession>
<dbReference type="Proteomes" id="UP001499990">
    <property type="component" value="Unassembled WGS sequence"/>
</dbReference>
<reference evidence="1" key="1">
    <citation type="journal article" date="2014" name="Int. J. Syst. Evol. Microbiol.">
        <title>Complete genome of a new Firmicutes species belonging to the dominant human colonic microbiota ('Ruminococcus bicirculans') reveals two chromosomes and a selective capacity to utilize plant glucans.</title>
        <authorList>
            <consortium name="NISC Comparative Sequencing Program"/>
            <person name="Wegmann U."/>
            <person name="Louis P."/>
            <person name="Goesmann A."/>
            <person name="Henrissat B."/>
            <person name="Duncan S.H."/>
            <person name="Flint H.J."/>
        </authorList>
    </citation>
    <scope>NUCLEOTIDE SEQUENCE</scope>
    <source>
        <strain evidence="1">JCM 9651</strain>
    </source>
</reference>
<organism evidence="1 3">
    <name type="scientific">Streptomyces sannanensis</name>
    <dbReference type="NCBI Taxonomy" id="285536"/>
    <lineage>
        <taxon>Bacteria</taxon>
        <taxon>Bacillati</taxon>
        <taxon>Actinomycetota</taxon>
        <taxon>Actinomycetes</taxon>
        <taxon>Kitasatosporales</taxon>
        <taxon>Streptomycetaceae</taxon>
        <taxon>Streptomyces</taxon>
    </lineage>
</organism>
<evidence type="ECO:0000313" key="2">
    <source>
        <dbReference type="EMBL" id="GAA3380182.1"/>
    </source>
</evidence>
<reference evidence="1" key="3">
    <citation type="submission" date="2023-12" db="EMBL/GenBank/DDBJ databases">
        <authorList>
            <person name="Sun Q."/>
            <person name="Inoue M."/>
        </authorList>
    </citation>
    <scope>NUCLEOTIDE SEQUENCE</scope>
    <source>
        <strain evidence="1">JCM 9651</strain>
    </source>
</reference>
<protein>
    <submittedName>
        <fullName evidence="1">Uncharacterized protein</fullName>
    </submittedName>
</protein>
<comment type="caution">
    <text evidence="1">The sequence shown here is derived from an EMBL/GenBank/DDBJ whole genome shotgun (WGS) entry which is preliminary data.</text>
</comment>
<dbReference type="EMBL" id="BAAAYL010000001">
    <property type="protein sequence ID" value="GAA3380182.1"/>
    <property type="molecule type" value="Genomic_DNA"/>
</dbReference>
<sequence length="67" mass="6973">MDMTDHQEVGAAFAAIMLGAVISKEPPDPASPLGRVLAFTEKYGEGALTDKHMEAAIEGRPLPPPAG</sequence>
<reference evidence="3" key="2">
    <citation type="journal article" date="2019" name="Int. J. Syst. Evol. Microbiol.">
        <title>The Global Catalogue of Microorganisms (GCM) 10K type strain sequencing project: providing services to taxonomists for standard genome sequencing and annotation.</title>
        <authorList>
            <consortium name="The Broad Institute Genomics Platform"/>
            <consortium name="The Broad Institute Genome Sequencing Center for Infectious Disease"/>
            <person name="Wu L."/>
            <person name="Ma J."/>
        </authorList>
    </citation>
    <scope>NUCLEOTIDE SEQUENCE [LARGE SCALE GENOMIC DNA]</scope>
    <source>
        <strain evidence="3">JCM 9651</strain>
    </source>
</reference>
<dbReference type="EMBL" id="BAAAYL010000001">
    <property type="protein sequence ID" value="GAA3367512.1"/>
    <property type="molecule type" value="Genomic_DNA"/>
</dbReference>
<gene>
    <name evidence="1" type="ORF">GCM10020367_02080</name>
    <name evidence="2" type="ORF">GCM10020367_66760</name>
</gene>
<name>A0ABP6S3Q4_9ACTN</name>
<keyword evidence="3" id="KW-1185">Reference proteome</keyword>